<evidence type="ECO:0000256" key="1">
    <source>
        <dbReference type="SAM" id="SignalP"/>
    </source>
</evidence>
<feature type="chain" id="PRO_5008387426" description="Lipoprotein" evidence="1">
    <location>
        <begin position="25"/>
        <end position="143"/>
    </location>
</feature>
<dbReference type="Proteomes" id="UP000216188">
    <property type="component" value="Unassembled WGS sequence"/>
</dbReference>
<dbReference type="KEGG" id="ops:A8A54_13220"/>
<feature type="signal peptide" evidence="1">
    <location>
        <begin position="1"/>
        <end position="24"/>
    </location>
</feature>
<gene>
    <name evidence="3" type="ORF">CEV34_4863</name>
    <name evidence="2" type="ORF">EHE22_03510</name>
</gene>
<evidence type="ECO:0000313" key="4">
    <source>
        <dbReference type="Proteomes" id="UP000216188"/>
    </source>
</evidence>
<dbReference type="AlphaFoldDB" id="A0A1A9FQH5"/>
<reference evidence="2 5" key="2">
    <citation type="submission" date="2018-11" db="EMBL/GenBank/DDBJ databases">
        <title>Genome sequencing and analysis.</title>
        <authorList>
            <person name="Huang Y.-T."/>
        </authorList>
    </citation>
    <scope>NUCLEOTIDE SEQUENCE [LARGE SCALE GENOMIC DNA]</scope>
    <source>
        <strain evidence="2 5">SHIN</strain>
    </source>
</reference>
<dbReference type="EMBL" id="NNRM01000047">
    <property type="protein sequence ID" value="OYR21606.1"/>
    <property type="molecule type" value="Genomic_DNA"/>
</dbReference>
<sequence length="143" mass="15874">MLKNALRVSCAAAALLFVSQSAFALSTPNCKVETIEHFVKTFSHDISIQEANTAKTVIFESLDMEADPEPKKVSTEVPLADVEWPVMPDVETLAGRKKQAEYKDGENGNKIVVIKGTDNGEYMEFEFAKQPCWTLVRVSDESM</sequence>
<dbReference type="GeneID" id="93110747"/>
<reference evidence="3 4" key="1">
    <citation type="submission" date="2017-07" db="EMBL/GenBank/DDBJ databases">
        <title>Phylogenetic study on the rhizospheric bacterium Ochrobactrum sp. A44.</title>
        <authorList>
            <person name="Krzyzanowska D.M."/>
            <person name="Ossowicki A."/>
            <person name="Rajewska M."/>
            <person name="Maciag T."/>
            <person name="Kaczynski Z."/>
            <person name="Czerwicka M."/>
            <person name="Jafra S."/>
        </authorList>
    </citation>
    <scope>NUCLEOTIDE SEQUENCE [LARGE SCALE GENOMIC DNA]</scope>
    <source>
        <strain evidence="3 4">CCUG 30717</strain>
    </source>
</reference>
<protein>
    <recommendedName>
        <fullName evidence="6">Lipoprotein</fullName>
    </recommendedName>
</protein>
<dbReference type="STRING" id="419475.A8A54_13220"/>
<evidence type="ECO:0008006" key="6">
    <source>
        <dbReference type="Google" id="ProtNLM"/>
    </source>
</evidence>
<organism evidence="2 5">
    <name type="scientific">Brucella pseudogrignonensis</name>
    <dbReference type="NCBI Taxonomy" id="419475"/>
    <lineage>
        <taxon>Bacteria</taxon>
        <taxon>Pseudomonadati</taxon>
        <taxon>Pseudomonadota</taxon>
        <taxon>Alphaproteobacteria</taxon>
        <taxon>Hyphomicrobiales</taxon>
        <taxon>Brucellaceae</taxon>
        <taxon>Brucella/Ochrobactrum group</taxon>
        <taxon>Brucella</taxon>
    </lineage>
</organism>
<keyword evidence="4" id="KW-1185">Reference proteome</keyword>
<dbReference type="Proteomes" id="UP000526233">
    <property type="component" value="Unassembled WGS sequence"/>
</dbReference>
<keyword evidence="1" id="KW-0732">Signal</keyword>
<dbReference type="RefSeq" id="WP_007878861.1">
    <property type="nucleotide sequence ID" value="NZ_CAXURC020000002.1"/>
</dbReference>
<comment type="caution">
    <text evidence="2">The sequence shown here is derived from an EMBL/GenBank/DDBJ whole genome shotgun (WGS) entry which is preliminary data.</text>
</comment>
<evidence type="ECO:0000313" key="3">
    <source>
        <dbReference type="EMBL" id="OYR21606.1"/>
    </source>
</evidence>
<proteinExistence type="predicted"/>
<name>A0A1A9FQH5_9HYPH</name>
<dbReference type="EMBL" id="PKQI01000001">
    <property type="protein sequence ID" value="NNV19497.1"/>
    <property type="molecule type" value="Genomic_DNA"/>
</dbReference>
<accession>A0A1A9FQH5</accession>
<evidence type="ECO:0000313" key="5">
    <source>
        <dbReference type="Proteomes" id="UP000526233"/>
    </source>
</evidence>
<evidence type="ECO:0000313" key="2">
    <source>
        <dbReference type="EMBL" id="NNV19497.1"/>
    </source>
</evidence>
<dbReference type="OrthoDB" id="6894050at2"/>